<dbReference type="Proteomes" id="UP000002593">
    <property type="component" value="Chromosome"/>
</dbReference>
<keyword evidence="5 7" id="KW-0238">DNA-binding</keyword>
<keyword evidence="4 7" id="KW-0239">DNA-directed DNA polymerase</keyword>
<keyword evidence="11" id="KW-1185">Reference proteome</keyword>
<dbReference type="PRINTS" id="PR00106">
    <property type="entry name" value="DNAPOLB"/>
</dbReference>
<dbReference type="NCBIfam" id="TIGR00592">
    <property type="entry name" value="pol2"/>
    <property type="match status" value="1"/>
</dbReference>
<dbReference type="Pfam" id="PF00136">
    <property type="entry name" value="DNA_pol_B"/>
    <property type="match status" value="1"/>
</dbReference>
<dbReference type="SUPFAM" id="SSF53098">
    <property type="entry name" value="Ribonuclease H-like"/>
    <property type="match status" value="1"/>
</dbReference>
<evidence type="ECO:0000259" key="8">
    <source>
        <dbReference type="Pfam" id="PF00136"/>
    </source>
</evidence>
<dbReference type="InterPro" id="IPR042087">
    <property type="entry name" value="DNA_pol_B_thumb"/>
</dbReference>
<dbReference type="EC" id="2.7.7.7" evidence="7"/>
<evidence type="ECO:0000259" key="9">
    <source>
        <dbReference type="Pfam" id="PF03104"/>
    </source>
</evidence>
<sequence length="804" mass="92518">MAEEIEFVLLDSSYEIVGKEPVIVLWGVTLSGERVVLLDRRFRPYFYALIKRGFEENATAIAAAIRRLSKGSSPIIALEVVDKKYFGRPRKAVRVTTVIPESVREYREAVKKIDGVEDALEADIRFAMRYIIDKRLYPFMVYRVPVEDVGKNPGYRVDKVFYVTGEPQRITDITRIDMPDLRLTAFDIEVYNKSGSPNPNRDPVIIIAVKSSNGDEKLFEADGYDDRKAIRGFVDYIKSFDPDIIVGYNSNGFDWPYLMQRARKVGVRLDVTRRVGAEPTTSVYGHVSVPGRLNVDLYHYAEEIHEVKVKTLEEVAEYLGVMKKSERVLIHWWEIPRYWEDPEKRPILEQYARDDVRATYGLAEKMLPFAIQLSTVTGIPLDQVGVMGVGFRLEWYLIRAAYEMNELVPNRVERHEESYRGAVVLKPLKGVHENVVVLDFSSMYPNIMIKYNVGPDTIVDDPAECEKYGGCYVAPEVGHRFRKQPPGFFKTVLENLLRLRKQVREKMKELPPESPEYRLYDERQRALKVLANASYGYMGWSGARWYCKRCAEAVTAWGRSLILSAIEYARKLGLKVIYGDTDSLFVTYDPEKVKKLIDYVVNVLGFEIKIDKIYRRVFFTEAKKRYVGLLEDGRIDIVGFEAVRGDWCELAKEVQSTVAEIVLKTGKIDEAIRYIRDVIKKLREGEIPVEKLIIWKTLSKRLEEYEHEAPHVVAARRMKEAGYDVSPGDKIGYVIVRGAGRISSRAYPYFMVKPSDIDVDYYIDHQIVPAVLRILSYFGVTEKQLKAASTGHRTLFDFMRGKRG</sequence>
<dbReference type="InterPro" id="IPR017964">
    <property type="entry name" value="DNA-dir_DNA_pol_B_CS"/>
</dbReference>
<comment type="similarity">
    <text evidence="1 7">Belongs to the DNA polymerase type-B family.</text>
</comment>
<evidence type="ECO:0000256" key="4">
    <source>
        <dbReference type="ARBA" id="ARBA00022932"/>
    </source>
</evidence>
<evidence type="ECO:0000256" key="3">
    <source>
        <dbReference type="ARBA" id="ARBA00022695"/>
    </source>
</evidence>
<dbReference type="HOGENOM" id="CLU_000203_6_0_2"/>
<name>A2BL84_HYPBU</name>
<dbReference type="STRING" id="415426.Hbut_0896"/>
<dbReference type="PROSITE" id="PS00116">
    <property type="entry name" value="DNA_POLYMERASE_B"/>
    <property type="match status" value="1"/>
</dbReference>
<dbReference type="PANTHER" id="PTHR10322">
    <property type="entry name" value="DNA POLYMERASE CATALYTIC SUBUNIT"/>
    <property type="match status" value="1"/>
</dbReference>
<evidence type="ECO:0000313" key="10">
    <source>
        <dbReference type="EMBL" id="ABM80745.1"/>
    </source>
</evidence>
<dbReference type="InterPro" id="IPR012337">
    <property type="entry name" value="RNaseH-like_sf"/>
</dbReference>
<dbReference type="Gene3D" id="1.10.132.60">
    <property type="entry name" value="DNA polymerase family B, C-terminal domain"/>
    <property type="match status" value="1"/>
</dbReference>
<dbReference type="GO" id="GO:0000166">
    <property type="term" value="F:nucleotide binding"/>
    <property type="evidence" value="ECO:0007669"/>
    <property type="project" value="InterPro"/>
</dbReference>
<dbReference type="Gene3D" id="3.30.342.10">
    <property type="entry name" value="DNA Polymerase, chain B, domain 1"/>
    <property type="match status" value="1"/>
</dbReference>
<keyword evidence="2 7" id="KW-0808">Transferase</keyword>
<dbReference type="EMBL" id="CP000493">
    <property type="protein sequence ID" value="ABM80745.1"/>
    <property type="molecule type" value="Genomic_DNA"/>
</dbReference>
<dbReference type="InterPro" id="IPR006172">
    <property type="entry name" value="DNA-dir_DNA_pol_B"/>
</dbReference>
<accession>A2BL84</accession>
<dbReference type="InterPro" id="IPR036397">
    <property type="entry name" value="RNaseH_sf"/>
</dbReference>
<keyword evidence="7" id="KW-0235">DNA replication</keyword>
<dbReference type="Gene3D" id="3.90.1600.10">
    <property type="entry name" value="Palm domain of DNA polymerase"/>
    <property type="match status" value="1"/>
</dbReference>
<dbReference type="Gene3D" id="1.10.287.690">
    <property type="entry name" value="Helix hairpin bin"/>
    <property type="match status" value="1"/>
</dbReference>
<comment type="catalytic activity">
    <reaction evidence="6 7">
        <text>DNA(n) + a 2'-deoxyribonucleoside 5'-triphosphate = DNA(n+1) + diphosphate</text>
        <dbReference type="Rhea" id="RHEA:22508"/>
        <dbReference type="Rhea" id="RHEA-COMP:17339"/>
        <dbReference type="Rhea" id="RHEA-COMP:17340"/>
        <dbReference type="ChEBI" id="CHEBI:33019"/>
        <dbReference type="ChEBI" id="CHEBI:61560"/>
        <dbReference type="ChEBI" id="CHEBI:173112"/>
        <dbReference type="EC" id="2.7.7.7"/>
    </reaction>
</comment>
<dbReference type="InterPro" id="IPR043502">
    <property type="entry name" value="DNA/RNA_pol_sf"/>
</dbReference>
<feature type="domain" description="DNA-directed DNA polymerase family B multifunctional" evidence="8">
    <location>
        <begin position="388"/>
        <end position="776"/>
    </location>
</feature>
<dbReference type="PANTHER" id="PTHR10322:SF23">
    <property type="entry name" value="DNA POLYMERASE DELTA CATALYTIC SUBUNIT"/>
    <property type="match status" value="1"/>
</dbReference>
<organism evidence="10 11">
    <name type="scientific">Hyperthermus butylicus (strain DSM 5456 / JCM 9403 / PLM1-5)</name>
    <dbReference type="NCBI Taxonomy" id="415426"/>
    <lineage>
        <taxon>Archaea</taxon>
        <taxon>Thermoproteota</taxon>
        <taxon>Thermoprotei</taxon>
        <taxon>Desulfurococcales</taxon>
        <taxon>Pyrodictiaceae</taxon>
        <taxon>Hyperthermus</taxon>
    </lineage>
</organism>
<evidence type="ECO:0000256" key="2">
    <source>
        <dbReference type="ARBA" id="ARBA00022679"/>
    </source>
</evidence>
<evidence type="ECO:0000256" key="7">
    <source>
        <dbReference type="RuleBase" id="RU000442"/>
    </source>
</evidence>
<dbReference type="EnsemblBacteria" id="ABM80745">
    <property type="protein sequence ID" value="ABM80745"/>
    <property type="gene ID" value="Hbut_0896"/>
</dbReference>
<dbReference type="AlphaFoldDB" id="A2BL84"/>
<dbReference type="GO" id="GO:0006261">
    <property type="term" value="P:DNA-templated DNA replication"/>
    <property type="evidence" value="ECO:0007669"/>
    <property type="project" value="TreeGrafter"/>
</dbReference>
<feature type="domain" description="DNA-directed DNA polymerase family B exonuclease" evidence="9">
    <location>
        <begin position="120"/>
        <end position="315"/>
    </location>
</feature>
<dbReference type="SMART" id="SM00486">
    <property type="entry name" value="POLBc"/>
    <property type="match status" value="1"/>
</dbReference>
<proteinExistence type="inferred from homology"/>
<dbReference type="RefSeq" id="WP_011822063.1">
    <property type="nucleotide sequence ID" value="NC_008818.1"/>
</dbReference>
<dbReference type="eggNOG" id="arCOG00328">
    <property type="taxonomic scope" value="Archaea"/>
</dbReference>
<dbReference type="InterPro" id="IPR006133">
    <property type="entry name" value="DNA-dir_DNA_pol_B_exonuc"/>
</dbReference>
<dbReference type="Gene3D" id="3.30.420.10">
    <property type="entry name" value="Ribonuclease H-like superfamily/Ribonuclease H"/>
    <property type="match status" value="1"/>
</dbReference>
<dbReference type="Pfam" id="PF03104">
    <property type="entry name" value="DNA_pol_B_exo1"/>
    <property type="match status" value="1"/>
</dbReference>
<dbReference type="CDD" id="cd05536">
    <property type="entry name" value="POLBc_B3"/>
    <property type="match status" value="1"/>
</dbReference>
<reference evidence="10 11" key="1">
    <citation type="journal article" date="2007" name="Archaea">
        <title>The genome of Hyperthermus butylicus: a sulfur-reducing, peptide fermenting, neutrophilic Crenarchaeote growing up to 108 degrees C.</title>
        <authorList>
            <person name="Brugger K."/>
            <person name="Chen L."/>
            <person name="Stark M."/>
            <person name="Zibat A."/>
            <person name="Redder P."/>
            <person name="Ruepp A."/>
            <person name="Awayez M."/>
            <person name="She Q."/>
            <person name="Garrett R.A."/>
            <person name="Klenk H.P."/>
        </authorList>
    </citation>
    <scope>NUCLEOTIDE SEQUENCE [LARGE SCALE GENOMIC DNA]</scope>
    <source>
        <strain evidence="11">DSM 5456 / JCM 9403 / PLM1-5</strain>
    </source>
</reference>
<evidence type="ECO:0000256" key="5">
    <source>
        <dbReference type="ARBA" id="ARBA00023125"/>
    </source>
</evidence>
<dbReference type="OrthoDB" id="323192at2157"/>
<dbReference type="SUPFAM" id="SSF56672">
    <property type="entry name" value="DNA/RNA polymerases"/>
    <property type="match status" value="1"/>
</dbReference>
<evidence type="ECO:0000313" key="11">
    <source>
        <dbReference type="Proteomes" id="UP000002593"/>
    </source>
</evidence>
<dbReference type="GO" id="GO:0003677">
    <property type="term" value="F:DNA binding"/>
    <property type="evidence" value="ECO:0007669"/>
    <property type="project" value="UniProtKB-KW"/>
</dbReference>
<dbReference type="InterPro" id="IPR006134">
    <property type="entry name" value="DNA-dir_DNA_pol_B_multi_dom"/>
</dbReference>
<dbReference type="InterPro" id="IPR050240">
    <property type="entry name" value="DNA_pol_type-B"/>
</dbReference>
<dbReference type="GeneID" id="4781323"/>
<evidence type="ECO:0000256" key="1">
    <source>
        <dbReference type="ARBA" id="ARBA00005755"/>
    </source>
</evidence>
<dbReference type="InterPro" id="IPR023211">
    <property type="entry name" value="DNA_pol_palm_dom_sf"/>
</dbReference>
<dbReference type="CDD" id="cd05781">
    <property type="entry name" value="DNA_polB_B3_exo"/>
    <property type="match status" value="1"/>
</dbReference>
<protein>
    <recommendedName>
        <fullName evidence="7">DNA polymerase</fullName>
        <ecNumber evidence="7">2.7.7.7</ecNumber>
    </recommendedName>
</protein>
<dbReference type="GO" id="GO:0003887">
    <property type="term" value="F:DNA-directed DNA polymerase activity"/>
    <property type="evidence" value="ECO:0007669"/>
    <property type="project" value="UniProtKB-KW"/>
</dbReference>
<dbReference type="KEGG" id="hbu:Hbut_0896"/>
<gene>
    <name evidence="10" type="ordered locus">Hbut_0896</name>
</gene>
<evidence type="ECO:0000256" key="6">
    <source>
        <dbReference type="ARBA" id="ARBA00049244"/>
    </source>
</evidence>
<keyword evidence="3 7" id="KW-0548">Nucleotidyltransferase</keyword>